<dbReference type="AlphaFoldDB" id="A0A7Z1B2W9"/>
<evidence type="ECO:0000313" key="3">
    <source>
        <dbReference type="Proteomes" id="UP000185604"/>
    </source>
</evidence>
<dbReference type="InterPro" id="IPR036514">
    <property type="entry name" value="SGNH_hydro_sf"/>
</dbReference>
<evidence type="ECO:0000313" key="2">
    <source>
        <dbReference type="EMBL" id="OLF90802.1"/>
    </source>
</evidence>
<dbReference type="InterPro" id="IPR013830">
    <property type="entry name" value="SGNH_hydro"/>
</dbReference>
<dbReference type="PANTHER" id="PTHR30383:SF27">
    <property type="entry name" value="SPORE GERMINATION LIPASE LIPC"/>
    <property type="match status" value="1"/>
</dbReference>
<reference evidence="2 3" key="1">
    <citation type="journal article" date="2016" name="Front. Microbiol.">
        <title>High-Level Heat Resistance of Spores of Bacillus amyloliquefaciens and Bacillus licheniformis Results from the Presence of a spoVA Operon in a Tn1546 Transposon.</title>
        <authorList>
            <person name="Berendsen E.M."/>
            <person name="Koning R.A."/>
            <person name="Boekhorst J."/>
            <person name="de Jong A."/>
            <person name="Kuipers O.P."/>
            <person name="Wells-Bennik M.H."/>
        </authorList>
    </citation>
    <scope>NUCLEOTIDE SEQUENCE [LARGE SCALE GENOMIC DNA]</scope>
    <source>
        <strain evidence="2 3">B4121</strain>
    </source>
</reference>
<evidence type="ECO:0000259" key="1">
    <source>
        <dbReference type="Pfam" id="PF13472"/>
    </source>
</evidence>
<protein>
    <submittedName>
        <fullName evidence="2">YcsK</fullName>
    </submittedName>
</protein>
<name>A0A7Z1B2W9_9BACI</name>
<gene>
    <name evidence="2" type="ORF">B4121_3015</name>
</gene>
<dbReference type="PANTHER" id="PTHR30383">
    <property type="entry name" value="THIOESTERASE 1/PROTEASE 1/LYSOPHOSPHOLIPASE L1"/>
    <property type="match status" value="1"/>
</dbReference>
<dbReference type="Pfam" id="PF13472">
    <property type="entry name" value="Lipase_GDSL_2"/>
    <property type="match status" value="1"/>
</dbReference>
<sequence length="227" mass="25442">MIAAAKKRHTGGGKDMTLQYTALGDSLTVGVGAGLFEPGFVQRYKRKMEEDLNECVSLLVFAKSGLETSDILAMLNEPFIMEQVKKADVITITGCGNDLLQSLEIYEKEKDEHVFLEASSHCQKNYSGMLEKIGDIKGDKDTRYLVRLLNLYNPFPSIELADKWISGFNRHLKQLESAPQIKVIDTYAVFKGHEQEYLSIDRVHPNSRGYEAMAENLRASGYGPLKS</sequence>
<feature type="domain" description="SGNH hydrolase-type esterase" evidence="1">
    <location>
        <begin position="22"/>
        <end position="212"/>
    </location>
</feature>
<proteinExistence type="predicted"/>
<dbReference type="Proteomes" id="UP000185604">
    <property type="component" value="Unassembled WGS sequence"/>
</dbReference>
<organism evidence="2 3">
    <name type="scientific">Bacillus paralicheniformis</name>
    <dbReference type="NCBI Taxonomy" id="1648923"/>
    <lineage>
        <taxon>Bacteria</taxon>
        <taxon>Bacillati</taxon>
        <taxon>Bacillota</taxon>
        <taxon>Bacilli</taxon>
        <taxon>Bacillales</taxon>
        <taxon>Bacillaceae</taxon>
        <taxon>Bacillus</taxon>
    </lineage>
</organism>
<dbReference type="SUPFAM" id="SSF52266">
    <property type="entry name" value="SGNH hydrolase"/>
    <property type="match status" value="1"/>
</dbReference>
<dbReference type="InterPro" id="IPR051532">
    <property type="entry name" value="Ester_Hydrolysis_Enzymes"/>
</dbReference>
<accession>A0A7Z1B2W9</accession>
<comment type="caution">
    <text evidence="2">The sequence shown here is derived from an EMBL/GenBank/DDBJ whole genome shotgun (WGS) entry which is preliminary data.</text>
</comment>
<dbReference type="EMBL" id="LKPO01000020">
    <property type="protein sequence ID" value="OLF90802.1"/>
    <property type="molecule type" value="Genomic_DNA"/>
</dbReference>
<dbReference type="Gene3D" id="3.40.50.1110">
    <property type="entry name" value="SGNH hydrolase"/>
    <property type="match status" value="1"/>
</dbReference>
<dbReference type="GO" id="GO:0004622">
    <property type="term" value="F:phosphatidylcholine lysophospholipase activity"/>
    <property type="evidence" value="ECO:0007669"/>
    <property type="project" value="TreeGrafter"/>
</dbReference>